<dbReference type="Proteomes" id="UP000003586">
    <property type="component" value="Chromosome"/>
</dbReference>
<dbReference type="GO" id="GO:0016020">
    <property type="term" value="C:membrane"/>
    <property type="evidence" value="ECO:0007669"/>
    <property type="project" value="UniProtKB-SubCell"/>
</dbReference>
<evidence type="ECO:0000256" key="2">
    <source>
        <dbReference type="ARBA" id="ARBA00022692"/>
    </source>
</evidence>
<reference evidence="6 7" key="1">
    <citation type="submission" date="2013-12" db="EMBL/GenBank/DDBJ databases">
        <authorList>
            <consortium name="DOE Joint Genome Institute"/>
            <person name="Eisen J."/>
            <person name="Huntemann M."/>
            <person name="Han J."/>
            <person name="Chen A."/>
            <person name="Kyrpides N."/>
            <person name="Mavromatis K."/>
            <person name="Markowitz V."/>
            <person name="Palaniappan K."/>
            <person name="Ivanova N."/>
            <person name="Schaumberg A."/>
            <person name="Pati A."/>
            <person name="Liolios K."/>
            <person name="Nordberg H.P."/>
            <person name="Cantor M.N."/>
            <person name="Hua S.X."/>
            <person name="Woyke T."/>
        </authorList>
    </citation>
    <scope>NUCLEOTIDE SEQUENCE [LARGE SCALE GENOMIC DNA]</scope>
    <source>
        <strain evidence="7">DSM 19437</strain>
    </source>
</reference>
<protein>
    <submittedName>
        <fullName evidence="6">Isoprenylcysteine carboxyl methyltransferase</fullName>
    </submittedName>
</protein>
<dbReference type="Pfam" id="PF04140">
    <property type="entry name" value="ICMT"/>
    <property type="match status" value="1"/>
</dbReference>
<keyword evidence="7" id="KW-1185">Reference proteome</keyword>
<name>W0F3L2_9BACT</name>
<proteinExistence type="predicted"/>
<dbReference type="InterPro" id="IPR007269">
    <property type="entry name" value="ICMT_MeTrfase"/>
</dbReference>
<dbReference type="STRING" id="929713.NIASO_13465"/>
<accession>W0F3L2</accession>
<feature type="transmembrane region" description="Helical" evidence="5">
    <location>
        <begin position="6"/>
        <end position="24"/>
    </location>
</feature>
<sequence>MGLGLLILGILLRFFIIASLGKFFTTNVTIRQEHVLKTDGCYKYIRHPAYAASLLSFAGFGISLNNQIALLVVLIAVRLAFYNRIRIEERLLVKHFGQQYIDYGKHTWRLIPFIF</sequence>
<keyword evidence="3 5" id="KW-1133">Transmembrane helix</keyword>
<keyword evidence="2 5" id="KW-0812">Transmembrane</keyword>
<dbReference type="KEGG" id="nso:NIASO_13465"/>
<dbReference type="EMBL" id="CP007035">
    <property type="protein sequence ID" value="AHF15896.1"/>
    <property type="molecule type" value="Genomic_DNA"/>
</dbReference>
<keyword evidence="4 5" id="KW-0472">Membrane</keyword>
<keyword evidence="6" id="KW-0808">Transferase</keyword>
<dbReference type="HOGENOM" id="CLU_065200_5_3_10"/>
<evidence type="ECO:0000256" key="5">
    <source>
        <dbReference type="SAM" id="Phobius"/>
    </source>
</evidence>
<keyword evidence="6" id="KW-0489">Methyltransferase</keyword>
<evidence type="ECO:0000256" key="3">
    <source>
        <dbReference type="ARBA" id="ARBA00022989"/>
    </source>
</evidence>
<evidence type="ECO:0000256" key="1">
    <source>
        <dbReference type="ARBA" id="ARBA00004141"/>
    </source>
</evidence>
<dbReference type="GO" id="GO:0032259">
    <property type="term" value="P:methylation"/>
    <property type="evidence" value="ECO:0007669"/>
    <property type="project" value="UniProtKB-KW"/>
</dbReference>
<dbReference type="eggNOG" id="COG2020">
    <property type="taxonomic scope" value="Bacteria"/>
</dbReference>
<dbReference type="Gene3D" id="1.20.120.1630">
    <property type="match status" value="1"/>
</dbReference>
<dbReference type="GO" id="GO:0004671">
    <property type="term" value="F:protein C-terminal S-isoprenylcysteine carboxyl O-methyltransferase activity"/>
    <property type="evidence" value="ECO:0007669"/>
    <property type="project" value="InterPro"/>
</dbReference>
<evidence type="ECO:0000313" key="6">
    <source>
        <dbReference type="EMBL" id="AHF15896.1"/>
    </source>
</evidence>
<dbReference type="PANTHER" id="PTHR12714">
    <property type="entry name" value="PROTEIN-S ISOPRENYLCYSTEINE O-METHYLTRANSFERASE"/>
    <property type="match status" value="1"/>
</dbReference>
<gene>
    <name evidence="6" type="ORF">NIASO_13465</name>
</gene>
<dbReference type="PANTHER" id="PTHR12714:SF9">
    <property type="entry name" value="PROTEIN-S-ISOPRENYLCYSTEINE O-METHYLTRANSFERASE"/>
    <property type="match status" value="1"/>
</dbReference>
<evidence type="ECO:0000313" key="7">
    <source>
        <dbReference type="Proteomes" id="UP000003586"/>
    </source>
</evidence>
<evidence type="ECO:0000256" key="4">
    <source>
        <dbReference type="ARBA" id="ARBA00023136"/>
    </source>
</evidence>
<organism evidence="6 7">
    <name type="scientific">Niabella soli DSM 19437</name>
    <dbReference type="NCBI Taxonomy" id="929713"/>
    <lineage>
        <taxon>Bacteria</taxon>
        <taxon>Pseudomonadati</taxon>
        <taxon>Bacteroidota</taxon>
        <taxon>Chitinophagia</taxon>
        <taxon>Chitinophagales</taxon>
        <taxon>Chitinophagaceae</taxon>
        <taxon>Niabella</taxon>
    </lineage>
</organism>
<dbReference type="AlphaFoldDB" id="W0F3L2"/>
<comment type="subcellular location">
    <subcellularLocation>
        <location evidence="1">Membrane</location>
        <topology evidence="1">Multi-pass membrane protein</topology>
    </subcellularLocation>
</comment>